<feature type="domain" description="Xylose isomerase-like TIM barrel" evidence="1">
    <location>
        <begin position="27"/>
        <end position="327"/>
    </location>
</feature>
<comment type="caution">
    <text evidence="2">The sequence shown here is derived from an EMBL/GenBank/DDBJ whole genome shotgun (WGS) entry which is preliminary data.</text>
</comment>
<dbReference type="Proteomes" id="UP000019484">
    <property type="component" value="Unassembled WGS sequence"/>
</dbReference>
<dbReference type="Gene3D" id="3.20.20.150">
    <property type="entry name" value="Divalent-metal-dependent TIM barrel enzymes"/>
    <property type="match status" value="1"/>
</dbReference>
<gene>
    <name evidence="2" type="ORF">A1O1_00142</name>
</gene>
<evidence type="ECO:0000313" key="2">
    <source>
        <dbReference type="EMBL" id="EXJ95024.1"/>
    </source>
</evidence>
<protein>
    <recommendedName>
        <fullName evidence="1">Xylose isomerase-like TIM barrel domain-containing protein</fullName>
    </recommendedName>
</protein>
<evidence type="ECO:0000259" key="1">
    <source>
        <dbReference type="Pfam" id="PF01261"/>
    </source>
</evidence>
<dbReference type="InterPro" id="IPR013022">
    <property type="entry name" value="Xyl_isomerase-like_TIM-brl"/>
</dbReference>
<dbReference type="GeneID" id="19155052"/>
<dbReference type="PANTHER" id="PTHR12110:SF21">
    <property type="entry name" value="XYLOSE ISOMERASE-LIKE TIM BARREL DOMAIN-CONTAINING PROTEIN"/>
    <property type="match status" value="1"/>
</dbReference>
<organism evidence="2 3">
    <name type="scientific">Capronia coronata CBS 617.96</name>
    <dbReference type="NCBI Taxonomy" id="1182541"/>
    <lineage>
        <taxon>Eukaryota</taxon>
        <taxon>Fungi</taxon>
        <taxon>Dikarya</taxon>
        <taxon>Ascomycota</taxon>
        <taxon>Pezizomycotina</taxon>
        <taxon>Eurotiomycetes</taxon>
        <taxon>Chaetothyriomycetidae</taxon>
        <taxon>Chaetothyriales</taxon>
        <taxon>Herpotrichiellaceae</taxon>
        <taxon>Capronia</taxon>
    </lineage>
</organism>
<sequence length="386" mass="43287">MASRFIPTIASQSLGRAWYHRLEHKLNLCREHGFDAIELFFEDLEAVANALPPSHSPTLAGTSFADSTEDQERQLVAADYIHELCIDYKLEILCLQPFMHYEGRIDTNSHESAIQDLQFWVRLAHRLGTDLIQIPSNFLLSSQCIGDRSRIVTDLREAADIGLAASPPIRFAYEALCWGTHVDTWDTAWSIVSEVDRPNFGTCIDTFNLTGRVYADPASPSGLVSNAFNDTQHSITKLRTELSSAIDKVFYVEVCDGERLDKPILPGHEWYDPEQPARMSWSRNARLFPFEKPGYLPVLEILEAVCDAGYSGHVSFELFSCTANEANKEVPKDHAKRAAAAWERLEEYMRWNGRTSVLASSLATTTDVHYISSDAAKAVQGSSPRL</sequence>
<dbReference type="HOGENOM" id="CLU_035063_0_0_1"/>
<dbReference type="STRING" id="1182541.W9ZKJ2"/>
<keyword evidence="3" id="KW-1185">Reference proteome</keyword>
<proteinExistence type="predicted"/>
<dbReference type="InterPro" id="IPR050312">
    <property type="entry name" value="IolE/XylAMocC-like"/>
</dbReference>
<dbReference type="Pfam" id="PF01261">
    <property type="entry name" value="AP_endonuc_2"/>
    <property type="match status" value="1"/>
</dbReference>
<dbReference type="eggNOG" id="ENOG502S1RE">
    <property type="taxonomic scope" value="Eukaryota"/>
</dbReference>
<dbReference type="PANTHER" id="PTHR12110">
    <property type="entry name" value="HYDROXYPYRUVATE ISOMERASE"/>
    <property type="match status" value="1"/>
</dbReference>
<evidence type="ECO:0000313" key="3">
    <source>
        <dbReference type="Proteomes" id="UP000019484"/>
    </source>
</evidence>
<dbReference type="InterPro" id="IPR036237">
    <property type="entry name" value="Xyl_isomerase-like_sf"/>
</dbReference>
<dbReference type="OrthoDB" id="5360893at2759"/>
<accession>W9ZKJ2</accession>
<dbReference type="RefSeq" id="XP_007719253.1">
    <property type="nucleotide sequence ID" value="XM_007721063.1"/>
</dbReference>
<name>W9ZKJ2_9EURO</name>
<dbReference type="AlphaFoldDB" id="W9ZKJ2"/>
<dbReference type="EMBL" id="AMWN01000001">
    <property type="protein sequence ID" value="EXJ95024.1"/>
    <property type="molecule type" value="Genomic_DNA"/>
</dbReference>
<reference evidence="2 3" key="1">
    <citation type="submission" date="2013-03" db="EMBL/GenBank/DDBJ databases">
        <title>The Genome Sequence of Capronia coronata CBS 617.96.</title>
        <authorList>
            <consortium name="The Broad Institute Genomics Platform"/>
            <person name="Cuomo C."/>
            <person name="de Hoog S."/>
            <person name="Gorbushina A."/>
            <person name="Walker B."/>
            <person name="Young S.K."/>
            <person name="Zeng Q."/>
            <person name="Gargeya S."/>
            <person name="Fitzgerald M."/>
            <person name="Haas B."/>
            <person name="Abouelleil A."/>
            <person name="Allen A.W."/>
            <person name="Alvarado L."/>
            <person name="Arachchi H.M."/>
            <person name="Berlin A.M."/>
            <person name="Chapman S.B."/>
            <person name="Gainer-Dewar J."/>
            <person name="Goldberg J."/>
            <person name="Griggs A."/>
            <person name="Gujja S."/>
            <person name="Hansen M."/>
            <person name="Howarth C."/>
            <person name="Imamovic A."/>
            <person name="Ireland A."/>
            <person name="Larimer J."/>
            <person name="McCowan C."/>
            <person name="Murphy C."/>
            <person name="Pearson M."/>
            <person name="Poon T.W."/>
            <person name="Priest M."/>
            <person name="Roberts A."/>
            <person name="Saif S."/>
            <person name="Shea T."/>
            <person name="Sisk P."/>
            <person name="Sykes S."/>
            <person name="Wortman J."/>
            <person name="Nusbaum C."/>
            <person name="Birren B."/>
        </authorList>
    </citation>
    <scope>NUCLEOTIDE SEQUENCE [LARGE SCALE GENOMIC DNA]</scope>
    <source>
        <strain evidence="2 3">CBS 617.96</strain>
    </source>
</reference>
<dbReference type="SUPFAM" id="SSF51658">
    <property type="entry name" value="Xylose isomerase-like"/>
    <property type="match status" value="1"/>
</dbReference>